<dbReference type="AlphaFoldDB" id="A0AAD7HRG0"/>
<proteinExistence type="predicted"/>
<feature type="region of interest" description="Disordered" evidence="1">
    <location>
        <begin position="107"/>
        <end position="201"/>
    </location>
</feature>
<comment type="caution">
    <text evidence="2">The sequence shown here is derived from an EMBL/GenBank/DDBJ whole genome shotgun (WGS) entry which is preliminary data.</text>
</comment>
<feature type="compositionally biased region" description="Basic and acidic residues" evidence="1">
    <location>
        <begin position="110"/>
        <end position="124"/>
    </location>
</feature>
<evidence type="ECO:0000313" key="3">
    <source>
        <dbReference type="Proteomes" id="UP001215598"/>
    </source>
</evidence>
<name>A0AAD7HRG0_9AGAR</name>
<protein>
    <submittedName>
        <fullName evidence="2">Uncharacterized protein</fullName>
    </submittedName>
</protein>
<feature type="compositionally biased region" description="Basic and acidic residues" evidence="1">
    <location>
        <begin position="142"/>
        <end position="159"/>
    </location>
</feature>
<organism evidence="2 3">
    <name type="scientific">Mycena metata</name>
    <dbReference type="NCBI Taxonomy" id="1033252"/>
    <lineage>
        <taxon>Eukaryota</taxon>
        <taxon>Fungi</taxon>
        <taxon>Dikarya</taxon>
        <taxon>Basidiomycota</taxon>
        <taxon>Agaricomycotina</taxon>
        <taxon>Agaricomycetes</taxon>
        <taxon>Agaricomycetidae</taxon>
        <taxon>Agaricales</taxon>
        <taxon>Marasmiineae</taxon>
        <taxon>Mycenaceae</taxon>
        <taxon>Mycena</taxon>
    </lineage>
</organism>
<keyword evidence="3" id="KW-1185">Reference proteome</keyword>
<accession>A0AAD7HRG0</accession>
<evidence type="ECO:0000256" key="1">
    <source>
        <dbReference type="SAM" id="MobiDB-lite"/>
    </source>
</evidence>
<gene>
    <name evidence="2" type="ORF">B0H16DRAFT_1471702</name>
</gene>
<feature type="compositionally biased region" description="Basic and acidic residues" evidence="1">
    <location>
        <begin position="176"/>
        <end position="201"/>
    </location>
</feature>
<dbReference type="Proteomes" id="UP001215598">
    <property type="component" value="Unassembled WGS sequence"/>
</dbReference>
<sequence>MVSAERSGSYAAGSFMGLLRRAIVDMNRERFNHIMNQPQPIVFPSMVNEPTHSRRWGKKKFTVPDYLDTKNRTLNGFRFSTHATTIYQLKLCLEVIILTLRSNAWATSDGAKREEPKTTLESRTKIGPTPPLIILEASSGQTDDRGGEEVRESALVRDEGGDDAEGAAGFGYAAGEGHDPELERQPWYTETRREERAFQVF</sequence>
<reference evidence="2" key="1">
    <citation type="submission" date="2023-03" db="EMBL/GenBank/DDBJ databases">
        <title>Massive genome expansion in bonnet fungi (Mycena s.s.) driven by repeated elements and novel gene families across ecological guilds.</title>
        <authorList>
            <consortium name="Lawrence Berkeley National Laboratory"/>
            <person name="Harder C.B."/>
            <person name="Miyauchi S."/>
            <person name="Viragh M."/>
            <person name="Kuo A."/>
            <person name="Thoen E."/>
            <person name="Andreopoulos B."/>
            <person name="Lu D."/>
            <person name="Skrede I."/>
            <person name="Drula E."/>
            <person name="Henrissat B."/>
            <person name="Morin E."/>
            <person name="Kohler A."/>
            <person name="Barry K."/>
            <person name="LaButti K."/>
            <person name="Morin E."/>
            <person name="Salamov A."/>
            <person name="Lipzen A."/>
            <person name="Mereny Z."/>
            <person name="Hegedus B."/>
            <person name="Baldrian P."/>
            <person name="Stursova M."/>
            <person name="Weitz H."/>
            <person name="Taylor A."/>
            <person name="Grigoriev I.V."/>
            <person name="Nagy L.G."/>
            <person name="Martin F."/>
            <person name="Kauserud H."/>
        </authorList>
    </citation>
    <scope>NUCLEOTIDE SEQUENCE</scope>
    <source>
        <strain evidence="2">CBHHK182m</strain>
    </source>
</reference>
<evidence type="ECO:0000313" key="2">
    <source>
        <dbReference type="EMBL" id="KAJ7725674.1"/>
    </source>
</evidence>
<dbReference type="EMBL" id="JARKIB010000192">
    <property type="protein sequence ID" value="KAJ7725674.1"/>
    <property type="molecule type" value="Genomic_DNA"/>
</dbReference>